<dbReference type="RefSeq" id="WP_148897940.1">
    <property type="nucleotide sequence ID" value="NZ_VNHY01000001.1"/>
</dbReference>
<evidence type="ECO:0000256" key="1">
    <source>
        <dbReference type="HAMAP-Rule" id="MF_00226"/>
    </source>
</evidence>
<dbReference type="EMBL" id="VNHY01000001">
    <property type="protein sequence ID" value="TYP95264.1"/>
    <property type="molecule type" value="Genomic_DNA"/>
</dbReference>
<dbReference type="Gene3D" id="3.90.950.20">
    <property type="entry name" value="CinA-like"/>
    <property type="match status" value="1"/>
</dbReference>
<dbReference type="PANTHER" id="PTHR13939">
    <property type="entry name" value="NICOTINAMIDE-NUCLEOTIDE AMIDOHYDROLASE PNCC"/>
    <property type="match status" value="1"/>
</dbReference>
<dbReference type="CDD" id="cd00885">
    <property type="entry name" value="cinA"/>
    <property type="match status" value="1"/>
</dbReference>
<dbReference type="SUPFAM" id="SSF142433">
    <property type="entry name" value="CinA-like"/>
    <property type="match status" value="1"/>
</dbReference>
<dbReference type="Pfam" id="PF02464">
    <property type="entry name" value="CinA"/>
    <property type="match status" value="1"/>
</dbReference>
<proteinExistence type="inferred from homology"/>
<comment type="similarity">
    <text evidence="1">Belongs to the CinA family.</text>
</comment>
<dbReference type="InterPro" id="IPR036425">
    <property type="entry name" value="MoaB/Mog-like_dom_sf"/>
</dbReference>
<dbReference type="Pfam" id="PF18146">
    <property type="entry name" value="CinA_KH"/>
    <property type="match status" value="1"/>
</dbReference>
<feature type="domain" description="MoaB/Mog" evidence="2">
    <location>
        <begin position="4"/>
        <end position="170"/>
    </location>
</feature>
<name>A0A5D3YN27_9BACT</name>
<dbReference type="Gene3D" id="3.30.70.2860">
    <property type="match status" value="1"/>
</dbReference>
<evidence type="ECO:0000259" key="2">
    <source>
        <dbReference type="SMART" id="SM00852"/>
    </source>
</evidence>
<dbReference type="InterPro" id="IPR036653">
    <property type="entry name" value="CinA-like_C"/>
</dbReference>
<dbReference type="InterPro" id="IPR041424">
    <property type="entry name" value="CinA_KH"/>
</dbReference>
<sequence length="428" mass="46085">MECHIISIGNELLIGDTVNTNASWLGQRLTESGVDVTQVHTIRDELNTMKSVLQTALQQADLVITTGGLGPTHDDITKKAIAELLGCELVVDQDILSFIKNIFEKRGIPFSKSNYHQAEVPECCEVLFNTQGTAPGLWYNGEQAALGVLPGVPFEMKHLTNNKLLPKINSISGDRRYRFSHYLTTAGIGESTLSDEVIGDLSSLLNDNVEVAYLPSPQGARIRVSGYGRSQDKINERLNPVLDHIRDKAGTFIIGEGKDCSLSAEVGKVLQNQKLTMAAAESCTGGYIANAVTDIPGSSDYFVGSVTAYANAVKIKELGVSKEVIETNGAVSKEVALKMAKGAAQELNADIGISTTGIAGPGGGSKEKPVGTIWIGFWAQNQHFALQALFTNKRLINKERSAAVALETIRRSILDISEMPYGLKKHSA</sequence>
<dbReference type="SUPFAM" id="SSF53218">
    <property type="entry name" value="Molybdenum cofactor biosynthesis proteins"/>
    <property type="match status" value="1"/>
</dbReference>
<evidence type="ECO:0000313" key="4">
    <source>
        <dbReference type="Proteomes" id="UP000324595"/>
    </source>
</evidence>
<reference evidence="3 4" key="1">
    <citation type="submission" date="2019-07" db="EMBL/GenBank/DDBJ databases">
        <title>Genomic Encyclopedia of Archaeal and Bacterial Type Strains, Phase II (KMG-II): from individual species to whole genera.</title>
        <authorList>
            <person name="Goeker M."/>
        </authorList>
    </citation>
    <scope>NUCLEOTIDE SEQUENCE [LARGE SCALE GENOMIC DNA]</scope>
    <source>
        <strain evidence="3 4">DSM 21935</strain>
    </source>
</reference>
<dbReference type="AlphaFoldDB" id="A0A5D3YN27"/>
<evidence type="ECO:0000313" key="3">
    <source>
        <dbReference type="EMBL" id="TYP95264.1"/>
    </source>
</evidence>
<dbReference type="PANTHER" id="PTHR13939:SF0">
    <property type="entry name" value="NMN AMIDOHYDROLASE-LIKE PROTEIN YFAY"/>
    <property type="match status" value="1"/>
</dbReference>
<gene>
    <name evidence="3" type="ORF">LX73_0562</name>
</gene>
<dbReference type="InterPro" id="IPR001453">
    <property type="entry name" value="MoaB/Mog_dom"/>
</dbReference>
<dbReference type="Proteomes" id="UP000324595">
    <property type="component" value="Unassembled WGS sequence"/>
</dbReference>
<dbReference type="InterPro" id="IPR050101">
    <property type="entry name" value="CinA"/>
</dbReference>
<dbReference type="Gene3D" id="3.40.980.10">
    <property type="entry name" value="MoaB/Mog-like domain"/>
    <property type="match status" value="1"/>
</dbReference>
<dbReference type="SMART" id="SM00852">
    <property type="entry name" value="MoCF_biosynth"/>
    <property type="match status" value="1"/>
</dbReference>
<dbReference type="Pfam" id="PF00994">
    <property type="entry name" value="MoCF_biosynth"/>
    <property type="match status" value="1"/>
</dbReference>
<protein>
    <recommendedName>
        <fullName evidence="1">CinA-like protein</fullName>
    </recommendedName>
</protein>
<dbReference type="InterPro" id="IPR008135">
    <property type="entry name" value="Competence-induced_CinA"/>
</dbReference>
<dbReference type="NCBIfam" id="TIGR00200">
    <property type="entry name" value="cinA_nterm"/>
    <property type="match status" value="1"/>
</dbReference>
<organism evidence="3 4">
    <name type="scientific">Fodinibius salinus</name>
    <dbReference type="NCBI Taxonomy" id="860790"/>
    <lineage>
        <taxon>Bacteria</taxon>
        <taxon>Pseudomonadati</taxon>
        <taxon>Balneolota</taxon>
        <taxon>Balneolia</taxon>
        <taxon>Balneolales</taxon>
        <taxon>Balneolaceae</taxon>
        <taxon>Fodinibius</taxon>
    </lineage>
</organism>
<keyword evidence="4" id="KW-1185">Reference proteome</keyword>
<dbReference type="HAMAP" id="MF_00226_B">
    <property type="entry name" value="CinA_B"/>
    <property type="match status" value="1"/>
</dbReference>
<dbReference type="NCBIfam" id="NF001813">
    <property type="entry name" value="PRK00549.1"/>
    <property type="match status" value="1"/>
</dbReference>
<dbReference type="InterPro" id="IPR008136">
    <property type="entry name" value="CinA_C"/>
</dbReference>
<dbReference type="NCBIfam" id="TIGR00177">
    <property type="entry name" value="molyb_syn"/>
    <property type="match status" value="1"/>
</dbReference>
<accession>A0A5D3YN27</accession>
<comment type="caution">
    <text evidence="3">The sequence shown here is derived from an EMBL/GenBank/DDBJ whole genome shotgun (WGS) entry which is preliminary data.</text>
</comment>
<dbReference type="NCBIfam" id="TIGR00199">
    <property type="entry name" value="PncC_domain"/>
    <property type="match status" value="1"/>
</dbReference>
<dbReference type="PIRSF" id="PIRSF006728">
    <property type="entry name" value="CinA"/>
    <property type="match status" value="1"/>
</dbReference>
<dbReference type="OrthoDB" id="9801454at2"/>